<evidence type="ECO:0000256" key="1">
    <source>
        <dbReference type="SAM" id="SignalP"/>
    </source>
</evidence>
<feature type="signal peptide" evidence="1">
    <location>
        <begin position="1"/>
        <end position="22"/>
    </location>
</feature>
<evidence type="ECO:0000313" key="3">
    <source>
        <dbReference type="Proteomes" id="UP001303601"/>
    </source>
</evidence>
<feature type="chain" id="PRO_5047195856" description="Lipoprotein" evidence="1">
    <location>
        <begin position="23"/>
        <end position="810"/>
    </location>
</feature>
<reference evidence="2" key="1">
    <citation type="submission" date="2023-11" db="EMBL/GenBank/DDBJ databases">
        <title>Completed genome sequence of Mycoplasma equirhinis type strain M432/72.</title>
        <authorList>
            <person name="Spergser J."/>
        </authorList>
    </citation>
    <scope>NUCLEOTIDE SEQUENCE [LARGE SCALE GENOMIC DNA]</scope>
    <source>
        <strain evidence="2">M432/72</strain>
    </source>
</reference>
<proteinExistence type="predicted"/>
<accession>A0ABZ0PAC0</accession>
<sequence>MKKKFLAFLPLLCLIFSFPISASCQKNNFNKNHHIFIDYSNLPNDFGNFGYLLNNSQSENIRKINLITGSKLFRLKSQKQPIIDFRDNIVLQPTELFYQFEYAKNITINSKIANHVQVNSFDNYLIDEISYKNDEPKDINKFYPKKDKGNGFNLPYLFIPSKNTKSINSQLFFESLSNSNGFKIEVNDINSKKWIDYKGNSINSNVTINDFRLGILKSLLLDERFRNNWLKKKNIALTNKQQSFIKDNPTIFKNSKFVDYLETYSIDIETLLDFNSNFLEFKTQENKYINLLDFFKSFFIYTNYADALPFEYINEKYKNFKNNIDWFFEYGQTYKNTLYSSYYYISKNSNIELKLIKNETYDANDSSLKEIILKYNPMAVPNETFGSQMYNAIKQNIVSTLNFDDLNINQRQEILKNYHNYNINYDRRIEKYFPHTKIINNLLPLNSKHYFNDEFSQLYYGVNINELNENLELIKLQNPKAFAFRSLFNNLINHYGLLNGNKDVWLSQAPADLEINAKNNGLNYSFIRDALVNISKPIVFSYENNSLENWHNIYQFQNKKWANEIDNSGIDNKLKPFNLNQISIALNSLINDFYANNKKVNDIEFDIPIQANLINYELNNKLAKMTKLFNDINIRLKPNFVIIDNYEKYREYFLSNKSIYKENNFNLLRANTEEFISHQIISANTNLLLYMNIIYKTISDSTNTYLETKNLIKHLKSKSIEFSDNSFSQFKIFLENKENKIKNALLEYLRILPLENTINLINEINNIISYTISFENEISSENFNKKIYQKFIKKPIAFDGLDYLQDIEII</sequence>
<dbReference type="GeneID" id="94493633"/>
<evidence type="ECO:0000313" key="2">
    <source>
        <dbReference type="EMBL" id="WPB53731.1"/>
    </source>
</evidence>
<dbReference type="Proteomes" id="UP001303601">
    <property type="component" value="Chromosome"/>
</dbReference>
<protein>
    <recommendedName>
        <fullName evidence="4">Lipoprotein</fullName>
    </recommendedName>
</protein>
<dbReference type="EMBL" id="CP137845">
    <property type="protein sequence ID" value="WPB53731.1"/>
    <property type="molecule type" value="Genomic_DNA"/>
</dbReference>
<keyword evidence="3" id="KW-1185">Reference proteome</keyword>
<dbReference type="RefSeq" id="WP_140031483.1">
    <property type="nucleotide sequence ID" value="NZ_CP137845.1"/>
</dbReference>
<dbReference type="PROSITE" id="PS51257">
    <property type="entry name" value="PROKAR_LIPOPROTEIN"/>
    <property type="match status" value="1"/>
</dbReference>
<keyword evidence="1" id="KW-0732">Signal</keyword>
<gene>
    <name evidence="2" type="ORF">R9B83_01940</name>
</gene>
<organism evidence="2 3">
    <name type="scientific">Metamycoplasma equirhinis</name>
    <dbReference type="NCBI Taxonomy" id="92402"/>
    <lineage>
        <taxon>Bacteria</taxon>
        <taxon>Bacillati</taxon>
        <taxon>Mycoplasmatota</taxon>
        <taxon>Mycoplasmoidales</taxon>
        <taxon>Metamycoplasmataceae</taxon>
        <taxon>Metamycoplasma</taxon>
    </lineage>
</organism>
<name>A0ABZ0PAC0_9BACT</name>
<evidence type="ECO:0008006" key="4">
    <source>
        <dbReference type="Google" id="ProtNLM"/>
    </source>
</evidence>
<dbReference type="NCBIfam" id="NF045850">
    <property type="entry name" value="ABC_Mplas_LP"/>
    <property type="match status" value="1"/>
</dbReference>